<organism evidence="16 17">
    <name type="scientific">Hermanssonia centrifuga</name>
    <dbReference type="NCBI Taxonomy" id="98765"/>
    <lineage>
        <taxon>Eukaryota</taxon>
        <taxon>Fungi</taxon>
        <taxon>Dikarya</taxon>
        <taxon>Basidiomycota</taxon>
        <taxon>Agaricomycotina</taxon>
        <taxon>Agaricomycetes</taxon>
        <taxon>Polyporales</taxon>
        <taxon>Meruliaceae</taxon>
        <taxon>Hermanssonia</taxon>
    </lineage>
</organism>
<keyword evidence="17" id="KW-1185">Reference proteome</keyword>
<feature type="domain" description="Topo IA-type catalytic" evidence="15">
    <location>
        <begin position="145"/>
        <end position="574"/>
    </location>
</feature>
<evidence type="ECO:0000313" key="17">
    <source>
        <dbReference type="Proteomes" id="UP000186601"/>
    </source>
</evidence>
<evidence type="ECO:0000256" key="12">
    <source>
        <dbReference type="SAM" id="MobiDB-lite"/>
    </source>
</evidence>
<dbReference type="PRINTS" id="PR00417">
    <property type="entry name" value="PRTPISMRASEI"/>
</dbReference>
<keyword evidence="5 10" id="KW-0863">Zinc-finger</keyword>
<comment type="similarity">
    <text evidence="2 11">Belongs to the type IA topoisomerase family.</text>
</comment>
<comment type="caution">
    <text evidence="16">The sequence shown here is derived from an EMBL/GenBank/DDBJ whole genome shotgun (WGS) entry which is preliminary data.</text>
</comment>
<dbReference type="InterPro" id="IPR013497">
    <property type="entry name" value="Topo_IA_cen"/>
</dbReference>
<dbReference type="InterPro" id="IPR003602">
    <property type="entry name" value="Topo_IA_DNA-bd_dom"/>
</dbReference>
<evidence type="ECO:0000313" key="16">
    <source>
        <dbReference type="EMBL" id="PSR78748.1"/>
    </source>
</evidence>
<evidence type="ECO:0000256" key="6">
    <source>
        <dbReference type="ARBA" id="ARBA00022833"/>
    </source>
</evidence>
<keyword evidence="6" id="KW-0862">Zinc</keyword>
<dbReference type="EC" id="5.6.2.1" evidence="3 11"/>
<dbReference type="OrthoDB" id="430051at2759"/>
<dbReference type="FunFam" id="3.40.50.140:FF:000005">
    <property type="entry name" value="DNA topoisomerase"/>
    <property type="match status" value="1"/>
</dbReference>
<dbReference type="InterPro" id="IPR013826">
    <property type="entry name" value="Topo_IA_cen_sub3"/>
</dbReference>
<reference evidence="16 17" key="1">
    <citation type="submission" date="2018-02" db="EMBL/GenBank/DDBJ databases">
        <title>Genome sequence of the basidiomycete white-rot fungus Phlebia centrifuga.</title>
        <authorList>
            <person name="Granchi Z."/>
            <person name="Peng M."/>
            <person name="de Vries R.P."/>
            <person name="Hilden K."/>
            <person name="Makela M.R."/>
            <person name="Grigoriev I."/>
            <person name="Riley R."/>
        </authorList>
    </citation>
    <scope>NUCLEOTIDE SEQUENCE [LARGE SCALE GENOMIC DNA]</scope>
    <source>
        <strain evidence="16 17">FBCC195</strain>
    </source>
</reference>
<dbReference type="Proteomes" id="UP000186601">
    <property type="component" value="Unassembled WGS sequence"/>
</dbReference>
<sequence length="836" mass="92334">MKVLCVAEKPSIAKSISQILSGGQYSTTNSQFTVTSVTGHLHDYDFESNYSGWKSCDPFVLFDAPIKKTVKKESQTIARNLTSEARGAQMLMIWTDCDREGENIGAEIADICRQARRNITIRRARFSAIIAQQIHNAAQHPVQLDEAQSNAVEARILLDLRVGAAFTRMQTLALQPRFEQLKEVISYGPCQFPTLGFVVSRYNQVKSFVPESFWYIYLALSRQDEGIGKMEETPFKWRRVHILDFQAARAIYQFLLTDPLARVIKVTNKDTKKWKPLPLTTVDLQKAGSRLLKISPKKVLDIAERLYTQGFLSYPRTETDQFDPQFNFMTLIDKQTVDPVWGQFATGLQNGGFDTPRRGKKNDKAHPPIHPTAHVANLAGDEKKVYEYITRRFLACCSKDALGWETTIDVECGAEEFYVTGLIVRERNYLNVFPYDKWSDKELPDFQEGEEFVPSICELKEGQTTRPSLLTEADLVSLMDKNGIGTDATIAQHIQTIIDRKYVIERMQGATKYLVPSTLGIGLVEGYNEIGFDRSLSKPELRRETERQMVQICEGHKTKGDMLIENIERYKEMYMRTKQDFGRIAATSPLGEVGAAMEATVGAVGEPEGAEGGVADEERESLEVAQHHAEAAEDQQLDERQHLLMIMIWIVSIPKTAHAFASTYNHGLHIVLDDDPPPPPPRGRVTKKTPVSALASAPRPPAPASATSTARTPAASTSTLPSGAFTSAGNAQAAIGSEKRCECEAGSGNQAVQRAVVKEGANKGRLFWTCAKGRDAQCGFWEWADDGAGAGGAGAGAGGNHNGRTSGTGTSSGECFKLVWAVDLVLRREVGTLGPV</sequence>
<keyword evidence="7 11" id="KW-0799">Topoisomerase</keyword>
<dbReference type="CDD" id="cd00186">
    <property type="entry name" value="TOP1Ac"/>
    <property type="match status" value="1"/>
</dbReference>
<evidence type="ECO:0000259" key="15">
    <source>
        <dbReference type="PROSITE" id="PS52039"/>
    </source>
</evidence>
<dbReference type="InterPro" id="IPR003601">
    <property type="entry name" value="Topo_IA_2"/>
</dbReference>
<evidence type="ECO:0000256" key="1">
    <source>
        <dbReference type="ARBA" id="ARBA00000213"/>
    </source>
</evidence>
<evidence type="ECO:0000256" key="3">
    <source>
        <dbReference type="ARBA" id="ARBA00012891"/>
    </source>
</evidence>
<proteinExistence type="inferred from homology"/>
<dbReference type="InterPro" id="IPR013825">
    <property type="entry name" value="Topo_IA_cen_sub2"/>
</dbReference>
<dbReference type="PANTHER" id="PTHR11390:SF21">
    <property type="entry name" value="DNA TOPOISOMERASE 3-ALPHA"/>
    <property type="match status" value="1"/>
</dbReference>
<dbReference type="EMBL" id="MLYV02000726">
    <property type="protein sequence ID" value="PSR78748.1"/>
    <property type="molecule type" value="Genomic_DNA"/>
</dbReference>
<feature type="region of interest" description="Disordered" evidence="12">
    <location>
        <begin position="672"/>
        <end position="723"/>
    </location>
</feature>
<comment type="catalytic activity">
    <reaction evidence="1 11">
        <text>ATP-independent breakage of single-stranded DNA, followed by passage and rejoining.</text>
        <dbReference type="EC" id="5.6.2.1"/>
    </reaction>
</comment>
<protein>
    <recommendedName>
        <fullName evidence="3 11">DNA topoisomerase</fullName>
        <ecNumber evidence="3 11">5.6.2.1</ecNumber>
    </recommendedName>
</protein>
<dbReference type="PROSITE" id="PS52039">
    <property type="entry name" value="TOPO_IA_2"/>
    <property type="match status" value="1"/>
</dbReference>
<dbReference type="AlphaFoldDB" id="A0A2R6NWY3"/>
<dbReference type="GO" id="GO:0003917">
    <property type="term" value="F:DNA topoisomerase type I (single strand cut, ATP-independent) activity"/>
    <property type="evidence" value="ECO:0007669"/>
    <property type="project" value="UniProtKB-EC"/>
</dbReference>
<evidence type="ECO:0000256" key="8">
    <source>
        <dbReference type="ARBA" id="ARBA00023125"/>
    </source>
</evidence>
<feature type="domain" description="Toprim" evidence="13">
    <location>
        <begin position="2"/>
        <end position="127"/>
    </location>
</feature>
<evidence type="ECO:0000256" key="4">
    <source>
        <dbReference type="ARBA" id="ARBA00022723"/>
    </source>
</evidence>
<dbReference type="SMART" id="SM00493">
    <property type="entry name" value="TOPRIM"/>
    <property type="match status" value="1"/>
</dbReference>
<evidence type="ECO:0000256" key="7">
    <source>
        <dbReference type="ARBA" id="ARBA00023029"/>
    </source>
</evidence>
<dbReference type="Pfam" id="PF01131">
    <property type="entry name" value="Topoisom_bac"/>
    <property type="match status" value="1"/>
</dbReference>
<dbReference type="Gene3D" id="3.40.50.140">
    <property type="match status" value="1"/>
</dbReference>
<dbReference type="PROSITE" id="PS51999">
    <property type="entry name" value="ZF_GRF"/>
    <property type="match status" value="1"/>
</dbReference>
<comment type="function">
    <text evidence="11">Introduces a single-strand break via transesterification at a target site in duplex DNA. Releases the supercoiling and torsional tension of DNA introduced during the DNA replication and transcription by transiently cleaving and rejoining one strand of the DNA duplex. The scissile phosphodiester is attacked by the catalytic tyrosine of the enzyme, resulting in the formation of a DNA-(5'-phosphotyrosyl)-enzyme intermediate and the expulsion of a 3'-OH DNA strand.</text>
</comment>
<evidence type="ECO:0000256" key="11">
    <source>
        <dbReference type="RuleBase" id="RU362092"/>
    </source>
</evidence>
<accession>A0A2R6NWY3</accession>
<dbReference type="PROSITE" id="PS00396">
    <property type="entry name" value="TOPO_IA_1"/>
    <property type="match status" value="1"/>
</dbReference>
<dbReference type="GO" id="GO:0006310">
    <property type="term" value="P:DNA recombination"/>
    <property type="evidence" value="ECO:0007669"/>
    <property type="project" value="TreeGrafter"/>
</dbReference>
<dbReference type="GO" id="GO:0006265">
    <property type="term" value="P:DNA topological change"/>
    <property type="evidence" value="ECO:0007669"/>
    <property type="project" value="InterPro"/>
</dbReference>
<dbReference type="GO" id="GO:0008270">
    <property type="term" value="F:zinc ion binding"/>
    <property type="evidence" value="ECO:0007669"/>
    <property type="project" value="UniProtKB-KW"/>
</dbReference>
<dbReference type="SUPFAM" id="SSF56712">
    <property type="entry name" value="Prokaryotic type I DNA topoisomerase"/>
    <property type="match status" value="1"/>
</dbReference>
<dbReference type="GO" id="GO:0031422">
    <property type="term" value="C:RecQ family helicase-topoisomerase III complex"/>
    <property type="evidence" value="ECO:0007669"/>
    <property type="project" value="TreeGrafter"/>
</dbReference>
<dbReference type="InterPro" id="IPR000380">
    <property type="entry name" value="Topo_IA"/>
</dbReference>
<evidence type="ECO:0000256" key="10">
    <source>
        <dbReference type="PROSITE-ProRule" id="PRU01343"/>
    </source>
</evidence>
<dbReference type="InterPro" id="IPR023405">
    <property type="entry name" value="Topo_IA_core_domain"/>
</dbReference>
<dbReference type="Pfam" id="PF06839">
    <property type="entry name" value="Zn_ribbon_GRF"/>
    <property type="match status" value="1"/>
</dbReference>
<dbReference type="FunFam" id="1.10.290.10:FF:000001">
    <property type="entry name" value="DNA topoisomerase"/>
    <property type="match status" value="1"/>
</dbReference>
<dbReference type="Gene3D" id="1.10.290.10">
    <property type="entry name" value="Topoisomerase I, domain 4"/>
    <property type="match status" value="1"/>
</dbReference>
<dbReference type="InterPro" id="IPR006171">
    <property type="entry name" value="TOPRIM_dom"/>
</dbReference>
<evidence type="ECO:0000259" key="14">
    <source>
        <dbReference type="PROSITE" id="PS51999"/>
    </source>
</evidence>
<gene>
    <name evidence="16" type="ORF">PHLCEN_2v7283</name>
</gene>
<keyword evidence="4" id="KW-0479">Metal-binding</keyword>
<evidence type="ECO:0000256" key="9">
    <source>
        <dbReference type="ARBA" id="ARBA00023235"/>
    </source>
</evidence>
<dbReference type="SMART" id="SM00436">
    <property type="entry name" value="TOP1Bc"/>
    <property type="match status" value="1"/>
</dbReference>
<evidence type="ECO:0000256" key="2">
    <source>
        <dbReference type="ARBA" id="ARBA00009446"/>
    </source>
</evidence>
<dbReference type="GO" id="GO:0005634">
    <property type="term" value="C:nucleus"/>
    <property type="evidence" value="ECO:0007669"/>
    <property type="project" value="TreeGrafter"/>
</dbReference>
<keyword evidence="8 11" id="KW-0238">DNA-binding</keyword>
<feature type="compositionally biased region" description="Low complexity" evidence="12">
    <location>
        <begin position="704"/>
        <end position="722"/>
    </location>
</feature>
<dbReference type="PANTHER" id="PTHR11390">
    <property type="entry name" value="PROKARYOTIC DNA TOPOISOMERASE"/>
    <property type="match status" value="1"/>
</dbReference>
<name>A0A2R6NWY3_9APHY</name>
<dbReference type="InterPro" id="IPR034144">
    <property type="entry name" value="TOPRIM_TopoIII"/>
</dbReference>
<feature type="domain" description="GRF-type" evidence="14">
    <location>
        <begin position="743"/>
        <end position="787"/>
    </location>
</feature>
<dbReference type="Gene3D" id="2.70.20.10">
    <property type="entry name" value="Topoisomerase I, domain 3"/>
    <property type="match status" value="1"/>
</dbReference>
<dbReference type="PROSITE" id="PS50880">
    <property type="entry name" value="TOPRIM"/>
    <property type="match status" value="1"/>
</dbReference>
<dbReference type="STRING" id="98765.A0A2R6NWY3"/>
<dbReference type="SMART" id="SM00437">
    <property type="entry name" value="TOP1Ac"/>
    <property type="match status" value="1"/>
</dbReference>
<keyword evidence="9 11" id="KW-0413">Isomerase</keyword>
<dbReference type="CDD" id="cd03362">
    <property type="entry name" value="TOPRIM_TopoIA_TopoIII"/>
    <property type="match status" value="1"/>
</dbReference>
<dbReference type="GO" id="GO:0003677">
    <property type="term" value="F:DNA binding"/>
    <property type="evidence" value="ECO:0007669"/>
    <property type="project" value="UniProtKB-KW"/>
</dbReference>
<dbReference type="InterPro" id="IPR010666">
    <property type="entry name" value="Znf_GRF"/>
</dbReference>
<dbReference type="GO" id="GO:0006281">
    <property type="term" value="P:DNA repair"/>
    <property type="evidence" value="ECO:0007669"/>
    <property type="project" value="TreeGrafter"/>
</dbReference>
<evidence type="ECO:0000259" key="13">
    <source>
        <dbReference type="PROSITE" id="PS50880"/>
    </source>
</evidence>
<dbReference type="Pfam" id="PF01751">
    <property type="entry name" value="Toprim"/>
    <property type="match status" value="1"/>
</dbReference>
<dbReference type="InterPro" id="IPR023406">
    <property type="entry name" value="Topo_IA_AS"/>
</dbReference>
<evidence type="ECO:0000256" key="5">
    <source>
        <dbReference type="ARBA" id="ARBA00022771"/>
    </source>
</evidence>
<dbReference type="InterPro" id="IPR013824">
    <property type="entry name" value="Topo_IA_cen_sub1"/>
</dbReference>
<dbReference type="Gene3D" id="1.10.460.10">
    <property type="entry name" value="Topoisomerase I, domain 2"/>
    <property type="match status" value="1"/>
</dbReference>